<dbReference type="GO" id="GO:0005739">
    <property type="term" value="C:mitochondrion"/>
    <property type="evidence" value="ECO:0007669"/>
    <property type="project" value="TreeGrafter"/>
</dbReference>
<dbReference type="Gene3D" id="3.30.230.10">
    <property type="match status" value="1"/>
</dbReference>
<dbReference type="SUPFAM" id="SSF54980">
    <property type="entry name" value="EF-G C-terminal domain-like"/>
    <property type="match status" value="1"/>
</dbReference>
<name>A0A4U5P1G0_STECR</name>
<reference evidence="5 6" key="1">
    <citation type="journal article" date="2015" name="Genome Biol.">
        <title>Comparative genomics of Steinernema reveals deeply conserved gene regulatory networks.</title>
        <authorList>
            <person name="Dillman A.R."/>
            <person name="Macchietto M."/>
            <person name="Porter C.F."/>
            <person name="Rogers A."/>
            <person name="Williams B."/>
            <person name="Antoshechkin I."/>
            <person name="Lee M.M."/>
            <person name="Goodwin Z."/>
            <person name="Lu X."/>
            <person name="Lewis E.E."/>
            <person name="Goodrich-Blair H."/>
            <person name="Stock S.P."/>
            <person name="Adams B.J."/>
            <person name="Sternberg P.W."/>
            <person name="Mortazavi A."/>
        </authorList>
    </citation>
    <scope>NUCLEOTIDE SEQUENCE [LARGE SCALE GENOMIC DNA]</scope>
    <source>
        <strain evidence="5 6">ALL</strain>
    </source>
</reference>
<dbReference type="GO" id="GO:0005525">
    <property type="term" value="F:GTP binding"/>
    <property type="evidence" value="ECO:0007669"/>
    <property type="project" value="UniProtKB-KW"/>
</dbReference>
<dbReference type="EMBL" id="AZBU02000003">
    <property type="protein sequence ID" value="TKR89483.1"/>
    <property type="molecule type" value="Genomic_DNA"/>
</dbReference>
<dbReference type="STRING" id="34508.A0A4U5P1G0"/>
<dbReference type="PANTHER" id="PTHR43261:SF1">
    <property type="entry name" value="RIBOSOME-RELEASING FACTOR 2, MITOCHONDRIAL"/>
    <property type="match status" value="1"/>
</dbReference>
<dbReference type="InterPro" id="IPR035647">
    <property type="entry name" value="EFG_III/V"/>
</dbReference>
<dbReference type="Pfam" id="PF03764">
    <property type="entry name" value="EFG_IV"/>
    <property type="match status" value="1"/>
</dbReference>
<protein>
    <recommendedName>
        <fullName evidence="4">Translation elongation factor EFG/EF2 domain-containing protein</fullName>
    </recommendedName>
</protein>
<keyword evidence="1" id="KW-0547">Nucleotide-binding</keyword>
<dbReference type="SUPFAM" id="SSF54211">
    <property type="entry name" value="Ribosomal protein S5 domain 2-like"/>
    <property type="match status" value="1"/>
</dbReference>
<dbReference type="Gene3D" id="3.30.70.870">
    <property type="entry name" value="Elongation Factor G (Translational Gtpase), domain 3"/>
    <property type="match status" value="1"/>
</dbReference>
<dbReference type="InterPro" id="IPR014721">
    <property type="entry name" value="Ribsml_uS5_D2-typ_fold_subgr"/>
</dbReference>
<dbReference type="GO" id="GO:0032543">
    <property type="term" value="P:mitochondrial translation"/>
    <property type="evidence" value="ECO:0007669"/>
    <property type="project" value="TreeGrafter"/>
</dbReference>
<dbReference type="InterPro" id="IPR005517">
    <property type="entry name" value="Transl_elong_EFG/EF2_IV"/>
</dbReference>
<dbReference type="Proteomes" id="UP000298663">
    <property type="component" value="Unassembled WGS sequence"/>
</dbReference>
<keyword evidence="3" id="KW-0342">GTP-binding</keyword>
<evidence type="ECO:0000256" key="1">
    <source>
        <dbReference type="ARBA" id="ARBA00022741"/>
    </source>
</evidence>
<dbReference type="GO" id="GO:0003924">
    <property type="term" value="F:GTPase activity"/>
    <property type="evidence" value="ECO:0007669"/>
    <property type="project" value="TreeGrafter"/>
</dbReference>
<evidence type="ECO:0000313" key="6">
    <source>
        <dbReference type="Proteomes" id="UP000298663"/>
    </source>
</evidence>
<evidence type="ECO:0000256" key="2">
    <source>
        <dbReference type="ARBA" id="ARBA00022917"/>
    </source>
</evidence>
<dbReference type="AlphaFoldDB" id="A0A4U5P1G0"/>
<dbReference type="InterPro" id="IPR020568">
    <property type="entry name" value="Ribosomal_Su5_D2-typ_SF"/>
</dbReference>
<comment type="caution">
    <text evidence="5">The sequence shown here is derived from an EMBL/GenBank/DDBJ whole genome shotgun (WGS) entry which is preliminary data.</text>
</comment>
<feature type="domain" description="Translation elongation factor EFG/EF2" evidence="4">
    <location>
        <begin position="27"/>
        <end position="121"/>
    </location>
</feature>
<dbReference type="PANTHER" id="PTHR43261">
    <property type="entry name" value="TRANSLATION ELONGATION FACTOR G-RELATED"/>
    <property type="match status" value="1"/>
</dbReference>
<reference evidence="5 6" key="2">
    <citation type="journal article" date="2019" name="G3 (Bethesda)">
        <title>Hybrid Assembly of the Genome of the Entomopathogenic Nematode Steinernema carpocapsae Identifies the X-Chromosome.</title>
        <authorList>
            <person name="Serra L."/>
            <person name="Macchietto M."/>
            <person name="Macias-Munoz A."/>
            <person name="McGill C.J."/>
            <person name="Rodriguez I.M."/>
            <person name="Rodriguez B."/>
            <person name="Murad R."/>
            <person name="Mortazavi A."/>
        </authorList>
    </citation>
    <scope>NUCLEOTIDE SEQUENCE [LARGE SCALE GENOMIC DNA]</scope>
    <source>
        <strain evidence="5 6">ALL</strain>
    </source>
</reference>
<evidence type="ECO:0000256" key="3">
    <source>
        <dbReference type="ARBA" id="ARBA00023134"/>
    </source>
</evidence>
<dbReference type="GO" id="GO:0032790">
    <property type="term" value="P:ribosome disassembly"/>
    <property type="evidence" value="ECO:0007669"/>
    <property type="project" value="TreeGrafter"/>
</dbReference>
<sequence length="135" mass="15137">MGELHIEVVKDRLQRDYGLNVFLGPLQVGYREVIDRKLTHTATVEDTFGDQKWAQSCSLTFEIEPTETDTKFKKVNVELDNDCAVGFIRPAWVKAINDGCKNALHNGPVFGFPVCNVSITLRKYLSSVGSSMRPC</sequence>
<accession>A0A4U5P1G0</accession>
<evidence type="ECO:0000313" key="5">
    <source>
        <dbReference type="EMBL" id="TKR89483.1"/>
    </source>
</evidence>
<evidence type="ECO:0000259" key="4">
    <source>
        <dbReference type="Pfam" id="PF03764"/>
    </source>
</evidence>
<dbReference type="OrthoDB" id="198619at2759"/>
<keyword evidence="2" id="KW-0648">Protein biosynthesis</keyword>
<gene>
    <name evidence="5" type="ORF">L596_013580</name>
</gene>
<proteinExistence type="predicted"/>
<organism evidence="5 6">
    <name type="scientific">Steinernema carpocapsae</name>
    <name type="common">Entomopathogenic nematode</name>
    <dbReference type="NCBI Taxonomy" id="34508"/>
    <lineage>
        <taxon>Eukaryota</taxon>
        <taxon>Metazoa</taxon>
        <taxon>Ecdysozoa</taxon>
        <taxon>Nematoda</taxon>
        <taxon>Chromadorea</taxon>
        <taxon>Rhabditida</taxon>
        <taxon>Tylenchina</taxon>
        <taxon>Panagrolaimomorpha</taxon>
        <taxon>Strongyloidoidea</taxon>
        <taxon>Steinernematidae</taxon>
        <taxon>Steinernema</taxon>
    </lineage>
</organism>
<keyword evidence="6" id="KW-1185">Reference proteome</keyword>